<proteinExistence type="predicted"/>
<protein>
    <submittedName>
        <fullName evidence="1">Uncharacterized protein</fullName>
    </submittedName>
</protein>
<organism evidence="1">
    <name type="scientific">Arundo donax</name>
    <name type="common">Giant reed</name>
    <name type="synonym">Donax arundinaceus</name>
    <dbReference type="NCBI Taxonomy" id="35708"/>
    <lineage>
        <taxon>Eukaryota</taxon>
        <taxon>Viridiplantae</taxon>
        <taxon>Streptophyta</taxon>
        <taxon>Embryophyta</taxon>
        <taxon>Tracheophyta</taxon>
        <taxon>Spermatophyta</taxon>
        <taxon>Magnoliopsida</taxon>
        <taxon>Liliopsida</taxon>
        <taxon>Poales</taxon>
        <taxon>Poaceae</taxon>
        <taxon>PACMAD clade</taxon>
        <taxon>Arundinoideae</taxon>
        <taxon>Arundineae</taxon>
        <taxon>Arundo</taxon>
    </lineage>
</organism>
<dbReference type="AlphaFoldDB" id="A0A0A9AZQ1"/>
<dbReference type="EMBL" id="GBRH01243485">
    <property type="protein sequence ID" value="JAD54410.1"/>
    <property type="molecule type" value="Transcribed_RNA"/>
</dbReference>
<accession>A0A0A9AZQ1</accession>
<reference evidence="1" key="1">
    <citation type="submission" date="2014-09" db="EMBL/GenBank/DDBJ databases">
        <authorList>
            <person name="Magalhaes I.L.F."/>
            <person name="Oliveira U."/>
            <person name="Santos F.R."/>
            <person name="Vidigal T.H.D.A."/>
            <person name="Brescovit A.D."/>
            <person name="Santos A.J."/>
        </authorList>
    </citation>
    <scope>NUCLEOTIDE SEQUENCE</scope>
    <source>
        <tissue evidence="1">Shoot tissue taken approximately 20 cm above the soil surface</tissue>
    </source>
</reference>
<evidence type="ECO:0000313" key="1">
    <source>
        <dbReference type="EMBL" id="JAD54410.1"/>
    </source>
</evidence>
<sequence length="20" mass="2452">MSSVQWPGFMTWSYTMERNL</sequence>
<reference evidence="1" key="2">
    <citation type="journal article" date="2015" name="Data Brief">
        <title>Shoot transcriptome of the giant reed, Arundo donax.</title>
        <authorList>
            <person name="Barrero R.A."/>
            <person name="Guerrero F.D."/>
            <person name="Moolhuijzen P."/>
            <person name="Goolsby J.A."/>
            <person name="Tidwell J."/>
            <person name="Bellgard S.E."/>
            <person name="Bellgard M.I."/>
        </authorList>
    </citation>
    <scope>NUCLEOTIDE SEQUENCE</scope>
    <source>
        <tissue evidence="1">Shoot tissue taken approximately 20 cm above the soil surface</tissue>
    </source>
</reference>
<name>A0A0A9AZQ1_ARUDO</name>